<name>D8ITE8_HERSS</name>
<evidence type="ECO:0000256" key="2">
    <source>
        <dbReference type="RuleBase" id="RU361185"/>
    </source>
</evidence>
<sequence>MSMLHPPRFALQSSEGNHLCLKADTGAVIELFVLEEDIIRVLVLPEGKLQGPASWAVAPGAEDVPLQGRDRRDLSGFALPSFALRTTPGQLQIETALIRLSIALEGGFCQWELRQEGQWQSVLADRPTQAYNFGYWDEQVYHYLRRQPEEMYFGLGERAGDMNRAGQSYEMRNIDAMGYSARNTDPLYKHIPFYITWLPKTGAGFGLFYDTLSDCRFDMGRELDNYHGHYRYFTAPHGDLDYYFIASPGTPLAATRRFTWLTGRPAWMPKWGLGYSGSTMSYTDAPDAQVQMGQFIAKCREHDILCDSFHLSSGYTSIGPKRYVFHWNTEKFPDPHGFVRSYLDASIHLCANIKPCLLRDHPQFEQARQAGLLICDSQGEPAWVQFWDEVGAYLDFTNPATLDWWRANVKQALLDYGVSATWNDNNEFEVWTGDAYAHGFGQQYPVRQAKVLQTMLMMQASRQAQLEAAPQRRPFLVSRSGGAGMQRYVQTWSGDNYTSWETLRYNLKMGLGLALSGVSNIGHDIGGFSGPAPAPELLVRWVAFGVFMPRFSIHSWNDDKTVNEPWMYPEVTAQIAALIKLRYRFIPYLYELLWQSTQDYQPVLRPTFAEFPHDRRCLDECDDMMLGSAMLVAPVVEQGQTERRVYLPSGARWVSYWSGERYEGGQEISLPAPWDQPVMLLREGAVIPMNVAQQQFDVRADERAFLVVPYKEQGEASGACVEDDGHSQAWRDGEQGRWQVRARSDAAAVTLEVGREDRLPVAAETIDIFLPASEQRPVRATQARIVSEQRSQGWRRLTLALST</sequence>
<evidence type="ECO:0000259" key="4">
    <source>
        <dbReference type="Pfam" id="PF13802"/>
    </source>
</evidence>
<reference evidence="6 7" key="1">
    <citation type="submission" date="2010-04" db="EMBL/GenBank/DDBJ databases">
        <title>The genome of Herbaspirillum seropedicae SmR1, an endophytic, nitrogen-fixing, plant-growth promoting beta-Proteobacteria.</title>
        <authorList>
            <person name="Pedrosa F.O."/>
            <person name="Monteiro R.A."/>
            <person name="Wassem R."/>
            <person name="Cruz L.M."/>
            <person name="Ayub R.A."/>
            <person name="Colauto N.B."/>
            <person name="Fernandez M.A."/>
            <person name="Fungaro M.H.P."/>
            <person name="Grisard E.C."/>
            <person name="Hungria M."/>
            <person name="Madeira H.M.F."/>
            <person name="Nodari R.O."/>
            <person name="Osaku C.A."/>
            <person name="Petzl-Erler M.L."/>
            <person name="Terenzi H."/>
            <person name="Vieira L.G.E."/>
            <person name="Almeida M.I.M."/>
            <person name="Alves L.R."/>
            <person name="Arantes O.M.N."/>
            <person name="Balsanelli E."/>
            <person name="Barcellos F.G."/>
            <person name="Baura V.A."/>
            <person name="Binde D.R."/>
            <person name="Campo R.J."/>
            <person name="Chubatsu L.S."/>
            <person name="Chueire L.M.O."/>
            <person name="Ciferri R.R."/>
            <person name="Correa L.C."/>
            <person name="da Conceicao Silva J.L."/>
            <person name="Dabul A.N.G."/>
            <person name="Dambros B.P."/>
            <person name="Faoro H."/>
            <person name="Favetti A."/>
            <person name="Friedermann G."/>
            <person name="Furlaneto M.C."/>
            <person name="Gasques L.S."/>
            <person name="Gimenes C.C.T."/>
            <person name="Gioppo N.M.R."/>
            <person name="Glienke-Blanco C."/>
            <person name="Godoy L.P."/>
            <person name="Guerra M.P."/>
            <person name="Karp S."/>
            <person name="Kava-Cordeiro V."/>
            <person name="Margarido V.P."/>
            <person name="Mathioni S.M."/>
            <person name="Menck-Soares M.A."/>
            <person name="Murace N.K."/>
            <person name="Nicolas M.F."/>
            <person name="Oliveira C.E.C."/>
            <person name="Pagnan N.A.B."/>
            <person name="Pamphile J.A."/>
            <person name="Patussi E.V."/>
            <person name="Pereira L.F.P."/>
            <person name="Pereira-Ferrari L."/>
            <person name="Pinto F.G.S."/>
            <person name="Precoma C."/>
            <person name="Prioli A.J."/>
            <person name="Prioli S.M.A.P."/>
            <person name="Raittz R.T."/>
            <person name="Ramos H.J.O."/>
            <person name="Ribeiro E.M.S.F."/>
            <person name="Rigo L.U."/>
            <person name="Rocha C.L.M.S.C."/>
            <person name="Rocha S.N."/>
            <person name="Santos K."/>
            <person name="Satori D."/>
            <person name="Silva A.G."/>
            <person name="Simao R.C.G."/>
            <person name="Soares M.A.M."/>
            <person name="Souza E.M."/>
            <person name="Steffens M.B.R."/>
            <person name="Steindel M."/>
            <person name="Tadra-Sfeir M.Z."/>
            <person name="Takahashi E.K."/>
            <person name="Torres R.A."/>
            <person name="Valle J.S."/>
            <person name="Vernal J.I."/>
            <person name="Vilas-Boas L.A."/>
            <person name="Watanabe M.A.E."/>
            <person name="Weiss V.A."/>
            <person name="Yates M.A."/>
            <person name="Souza E.M."/>
        </authorList>
    </citation>
    <scope>NUCLEOTIDE SEQUENCE [LARGE SCALE GENOMIC DNA]</scope>
    <source>
        <strain evidence="6 7">SmR1</strain>
    </source>
</reference>
<dbReference type="InterPro" id="IPR025887">
    <property type="entry name" value="Glyco_hydro_31_N_dom"/>
</dbReference>
<dbReference type="Pfam" id="PF21365">
    <property type="entry name" value="Glyco_hydro_31_3rd"/>
    <property type="match status" value="1"/>
</dbReference>
<comment type="similarity">
    <text evidence="1 2">Belongs to the glycosyl hydrolase 31 family.</text>
</comment>
<dbReference type="InterPro" id="IPR011013">
    <property type="entry name" value="Gal_mutarotase_sf_dom"/>
</dbReference>
<keyword evidence="7" id="KW-1185">Reference proteome</keyword>
<dbReference type="EMBL" id="CP002039">
    <property type="protein sequence ID" value="ADJ65578.1"/>
    <property type="molecule type" value="Genomic_DNA"/>
</dbReference>
<dbReference type="Gene3D" id="2.60.40.1760">
    <property type="entry name" value="glycosyl hydrolase (family 31)"/>
    <property type="match status" value="1"/>
</dbReference>
<dbReference type="GeneID" id="29391580"/>
<dbReference type="GO" id="GO:0004553">
    <property type="term" value="F:hydrolase activity, hydrolyzing O-glycosyl compounds"/>
    <property type="evidence" value="ECO:0007669"/>
    <property type="project" value="InterPro"/>
</dbReference>
<dbReference type="Pfam" id="PF01055">
    <property type="entry name" value="Glyco_hydro_31_2nd"/>
    <property type="match status" value="1"/>
</dbReference>
<dbReference type="GO" id="GO:0030246">
    <property type="term" value="F:carbohydrate binding"/>
    <property type="evidence" value="ECO:0007669"/>
    <property type="project" value="InterPro"/>
</dbReference>
<dbReference type="eggNOG" id="COG1501">
    <property type="taxonomic scope" value="Bacteria"/>
</dbReference>
<dbReference type="InterPro" id="IPR048395">
    <property type="entry name" value="Glyco_hydro_31_C"/>
</dbReference>
<organism evidence="6 7">
    <name type="scientific">Herbaspirillum seropedicae (strain SmR1)</name>
    <dbReference type="NCBI Taxonomy" id="757424"/>
    <lineage>
        <taxon>Bacteria</taxon>
        <taxon>Pseudomonadati</taxon>
        <taxon>Pseudomonadota</taxon>
        <taxon>Betaproteobacteria</taxon>
        <taxon>Burkholderiales</taxon>
        <taxon>Oxalobacteraceae</taxon>
        <taxon>Herbaspirillum</taxon>
    </lineage>
</organism>
<accession>D8ITE8</accession>
<feature type="domain" description="Glycoside hydrolase family 31 TIM barrel" evidence="3">
    <location>
        <begin position="265"/>
        <end position="592"/>
    </location>
</feature>
<dbReference type="SUPFAM" id="SSF51011">
    <property type="entry name" value="Glycosyl hydrolase domain"/>
    <property type="match status" value="1"/>
</dbReference>
<dbReference type="InterPro" id="IPR017853">
    <property type="entry name" value="GH"/>
</dbReference>
<dbReference type="KEGG" id="hse:Hsero_4108"/>
<dbReference type="AlphaFoldDB" id="D8ITE8"/>
<proteinExistence type="inferred from homology"/>
<evidence type="ECO:0000313" key="7">
    <source>
        <dbReference type="Proteomes" id="UP000000329"/>
    </source>
</evidence>
<gene>
    <name evidence="6" type="ordered locus">Hsero_4108</name>
</gene>
<evidence type="ECO:0000256" key="1">
    <source>
        <dbReference type="ARBA" id="ARBA00007806"/>
    </source>
</evidence>
<evidence type="ECO:0000259" key="5">
    <source>
        <dbReference type="Pfam" id="PF21365"/>
    </source>
</evidence>
<dbReference type="OrthoDB" id="176168at2"/>
<dbReference type="Pfam" id="PF13802">
    <property type="entry name" value="Gal_mutarotas_2"/>
    <property type="match status" value="1"/>
</dbReference>
<protein>
    <submittedName>
        <fullName evidence="6">Glucosidase protein</fullName>
        <ecNumber evidence="6">3.2.1.-</ecNumber>
    </submittedName>
</protein>
<dbReference type="InterPro" id="IPR000322">
    <property type="entry name" value="Glyco_hydro_31_TIM"/>
</dbReference>
<dbReference type="CAZy" id="GH31">
    <property type="family name" value="Glycoside Hydrolase Family 31"/>
</dbReference>
<evidence type="ECO:0000259" key="3">
    <source>
        <dbReference type="Pfam" id="PF01055"/>
    </source>
</evidence>
<dbReference type="Gene3D" id="2.60.40.1180">
    <property type="entry name" value="Golgi alpha-mannosidase II"/>
    <property type="match status" value="2"/>
</dbReference>
<keyword evidence="2 6" id="KW-0378">Hydrolase</keyword>
<dbReference type="CDD" id="cd14752">
    <property type="entry name" value="GH31_N"/>
    <property type="match status" value="1"/>
</dbReference>
<keyword evidence="2 6" id="KW-0326">Glycosidase</keyword>
<evidence type="ECO:0000313" key="6">
    <source>
        <dbReference type="EMBL" id="ADJ65578.1"/>
    </source>
</evidence>
<feature type="domain" description="Glycoside hydrolase family 31 N-terminal" evidence="4">
    <location>
        <begin position="29"/>
        <end position="218"/>
    </location>
</feature>
<dbReference type="PANTHER" id="PTHR22762:SF165">
    <property type="entry name" value="PUTATIVE (AFU_ORTHOLOGUE AFUA_1G06560)-RELATED"/>
    <property type="match status" value="1"/>
</dbReference>
<dbReference type="SUPFAM" id="SSF51445">
    <property type="entry name" value="(Trans)glycosidases"/>
    <property type="match status" value="1"/>
</dbReference>
<dbReference type="STRING" id="757424.Hsero_4108"/>
<dbReference type="HOGENOM" id="CLU_000631_7_2_4"/>
<dbReference type="PANTHER" id="PTHR22762">
    <property type="entry name" value="ALPHA-GLUCOSIDASE"/>
    <property type="match status" value="1"/>
</dbReference>
<dbReference type="CDD" id="cd06599">
    <property type="entry name" value="GH31_glycosidase_Aec37"/>
    <property type="match status" value="1"/>
</dbReference>
<dbReference type="RefSeq" id="WP_013236037.1">
    <property type="nucleotide sequence ID" value="NC_014323.1"/>
</dbReference>
<dbReference type="Proteomes" id="UP000000329">
    <property type="component" value="Chromosome"/>
</dbReference>
<dbReference type="Gene3D" id="3.20.20.80">
    <property type="entry name" value="Glycosidases"/>
    <property type="match status" value="1"/>
</dbReference>
<feature type="domain" description="Glycosyl hydrolase family 31 C-terminal" evidence="5">
    <location>
        <begin position="601"/>
        <end position="687"/>
    </location>
</feature>
<dbReference type="SUPFAM" id="SSF74650">
    <property type="entry name" value="Galactose mutarotase-like"/>
    <property type="match status" value="1"/>
</dbReference>
<dbReference type="EC" id="3.2.1.-" evidence="6"/>
<dbReference type="InterPro" id="IPR013780">
    <property type="entry name" value="Glyco_hydro_b"/>
</dbReference>
<dbReference type="GO" id="GO:0005975">
    <property type="term" value="P:carbohydrate metabolic process"/>
    <property type="evidence" value="ECO:0007669"/>
    <property type="project" value="InterPro"/>
</dbReference>